<reference evidence="1" key="1">
    <citation type="submission" date="2023-03" db="EMBL/GenBank/DDBJ databases">
        <title>Massive genome expansion in bonnet fungi (Mycena s.s.) driven by repeated elements and novel gene families across ecological guilds.</title>
        <authorList>
            <consortium name="Lawrence Berkeley National Laboratory"/>
            <person name="Harder C.B."/>
            <person name="Miyauchi S."/>
            <person name="Viragh M."/>
            <person name="Kuo A."/>
            <person name="Thoen E."/>
            <person name="Andreopoulos B."/>
            <person name="Lu D."/>
            <person name="Skrede I."/>
            <person name="Drula E."/>
            <person name="Henrissat B."/>
            <person name="Morin E."/>
            <person name="Kohler A."/>
            <person name="Barry K."/>
            <person name="LaButti K."/>
            <person name="Morin E."/>
            <person name="Salamov A."/>
            <person name="Lipzen A."/>
            <person name="Mereny Z."/>
            <person name="Hegedus B."/>
            <person name="Baldrian P."/>
            <person name="Stursova M."/>
            <person name="Weitz H."/>
            <person name="Taylor A."/>
            <person name="Grigoriev I.V."/>
            <person name="Nagy L.G."/>
            <person name="Martin F."/>
            <person name="Kauserud H."/>
        </authorList>
    </citation>
    <scope>NUCLEOTIDE SEQUENCE</scope>
    <source>
        <strain evidence="1">CBHHK067</strain>
    </source>
</reference>
<dbReference type="AlphaFoldDB" id="A0AAD7DN47"/>
<name>A0AAD7DN47_MYCRO</name>
<protein>
    <submittedName>
        <fullName evidence="1">Uncharacterized protein</fullName>
    </submittedName>
</protein>
<keyword evidence="2" id="KW-1185">Reference proteome</keyword>
<proteinExistence type="predicted"/>
<accession>A0AAD7DN47</accession>
<organism evidence="1 2">
    <name type="scientific">Mycena rosella</name>
    <name type="common">Pink bonnet</name>
    <name type="synonym">Agaricus rosellus</name>
    <dbReference type="NCBI Taxonomy" id="1033263"/>
    <lineage>
        <taxon>Eukaryota</taxon>
        <taxon>Fungi</taxon>
        <taxon>Dikarya</taxon>
        <taxon>Basidiomycota</taxon>
        <taxon>Agaricomycotina</taxon>
        <taxon>Agaricomycetes</taxon>
        <taxon>Agaricomycetidae</taxon>
        <taxon>Agaricales</taxon>
        <taxon>Marasmiineae</taxon>
        <taxon>Mycenaceae</taxon>
        <taxon>Mycena</taxon>
    </lineage>
</organism>
<comment type="caution">
    <text evidence="1">The sequence shown here is derived from an EMBL/GenBank/DDBJ whole genome shotgun (WGS) entry which is preliminary data.</text>
</comment>
<sequence length="222" mass="23870">MSVRISFKSVVDFVCTYGSDTDWGMRGCGIRHTAVLNVGLNNFATADRGPAWEFTALYACVNLQATLADGGELKGERTCTGTGNLPSSEISADTLVNKGICANHAEHSGVPSVSVHMFSSAPRASSDKPITYGINMDGVRGVAGTKSTHGMPLEWPKMHAGNRGRCIHIIITIDAEKPIDADSARDVRILQIWRSHGHIRGQDLPITYLLAGTMLAKDFDLT</sequence>
<dbReference type="EMBL" id="JARKIE010000041">
    <property type="protein sequence ID" value="KAJ7694547.1"/>
    <property type="molecule type" value="Genomic_DNA"/>
</dbReference>
<evidence type="ECO:0000313" key="2">
    <source>
        <dbReference type="Proteomes" id="UP001221757"/>
    </source>
</evidence>
<evidence type="ECO:0000313" key="1">
    <source>
        <dbReference type="EMBL" id="KAJ7694547.1"/>
    </source>
</evidence>
<dbReference type="Proteomes" id="UP001221757">
    <property type="component" value="Unassembled WGS sequence"/>
</dbReference>
<gene>
    <name evidence="1" type="ORF">B0H17DRAFT_1131855</name>
</gene>